<dbReference type="InterPro" id="IPR011990">
    <property type="entry name" value="TPR-like_helical_dom_sf"/>
</dbReference>
<dbReference type="eggNOG" id="COG0457">
    <property type="taxonomic scope" value="Bacteria"/>
</dbReference>
<sequence length="610" mass="67923">MSKPHSPSTAPEFTAQPDDSDILGISTPATKPPAEHSEDPWGIEDTSIELQQRYAPDLDDEDPWASDTPTAPPVILQRQIRPRSTVQPSVATAPAAKKDPPQERDSRPTPTASATAKAKPAATQPEVARQTVDTPTMSARVTAPAPEIDAPAFTGNDLALKYCESGRKALAAKNYAQARVSYKVAIEWNPNLAAAHSGMAQIYLEAKDYEGALAAWGLAIKCDPAQLDFYYQRATISKLFKNYYQVLADCKYILERNPENAPARWLNAIALVKLENYQTALSSLDLHIKNYPQDPNGYCYRGICYERLDRLPQALADLDRAISLQANQPVFHHARGRTRQKMGDLKGALADFNLTISRKPQAPVYDDRAEVHRCLGDREAARKDCDLAIELNPKFINAYFRRGLIFVELGDLELALLDFDLTIDLDYQHTEAYIQRSWIHFRHNDYRRAKQDCQTVKGIEPNNFWANYIAGVVDSLSGLKHSAIKNFTTAIEIAPNYVSARYHRGVVYHDLGDTRKAMTDFEQARSIQDRGLERLVDRDETGFYAEGLALYHIGQSEAARTVLILGALSAKRFNNPSFHQIMQSKIENLGLASGELSETASNSCSLQAKG</sequence>
<organism evidence="5 6">
    <name type="scientific">Chamaesiphon minutus (strain ATCC 27169 / PCC 6605)</name>
    <dbReference type="NCBI Taxonomy" id="1173020"/>
    <lineage>
        <taxon>Bacteria</taxon>
        <taxon>Bacillati</taxon>
        <taxon>Cyanobacteriota</taxon>
        <taxon>Cyanophyceae</taxon>
        <taxon>Gomontiellales</taxon>
        <taxon>Chamaesiphonaceae</taxon>
        <taxon>Chamaesiphon</taxon>
    </lineage>
</organism>
<dbReference type="HOGENOM" id="CLU_447388_0_0_3"/>
<evidence type="ECO:0000256" key="1">
    <source>
        <dbReference type="ARBA" id="ARBA00022737"/>
    </source>
</evidence>
<dbReference type="Pfam" id="PF14559">
    <property type="entry name" value="TPR_19"/>
    <property type="match status" value="1"/>
</dbReference>
<reference evidence="5 6" key="1">
    <citation type="submission" date="2012-05" db="EMBL/GenBank/DDBJ databases">
        <title>Finished chromosome of genome of Chamaesiphon sp. PCC 6605.</title>
        <authorList>
            <consortium name="US DOE Joint Genome Institute"/>
            <person name="Gugger M."/>
            <person name="Coursin T."/>
            <person name="Rippka R."/>
            <person name="Tandeau De Marsac N."/>
            <person name="Huntemann M."/>
            <person name="Wei C.-L."/>
            <person name="Han J."/>
            <person name="Detter J.C."/>
            <person name="Han C."/>
            <person name="Tapia R."/>
            <person name="Chen A."/>
            <person name="Kyrpides N."/>
            <person name="Mavromatis K."/>
            <person name="Markowitz V."/>
            <person name="Szeto E."/>
            <person name="Ivanova N."/>
            <person name="Pagani I."/>
            <person name="Pati A."/>
            <person name="Goodwin L."/>
            <person name="Nordberg H.P."/>
            <person name="Cantor M.N."/>
            <person name="Hua S.X."/>
            <person name="Woyke T."/>
            <person name="Kerfeld C.A."/>
        </authorList>
    </citation>
    <scope>NUCLEOTIDE SEQUENCE [LARGE SCALE GENOMIC DNA]</scope>
    <source>
        <strain evidence="6">ATCC 27169 / PCC 6605</strain>
    </source>
</reference>
<dbReference type="Proteomes" id="UP000010366">
    <property type="component" value="Chromosome"/>
</dbReference>
<accession>K9UKH6</accession>
<feature type="repeat" description="TPR" evidence="3">
    <location>
        <begin position="295"/>
        <end position="328"/>
    </location>
</feature>
<dbReference type="STRING" id="1173020.Cha6605_4364"/>
<dbReference type="OrthoDB" id="556371at2"/>
<dbReference type="RefSeq" id="WP_015161407.1">
    <property type="nucleotide sequence ID" value="NC_019697.1"/>
</dbReference>
<dbReference type="PANTHER" id="PTHR44858:SF1">
    <property type="entry name" value="UDP-N-ACETYLGLUCOSAMINE--PEPTIDE N-ACETYLGLUCOSAMINYLTRANSFERASE SPINDLY-RELATED"/>
    <property type="match status" value="1"/>
</dbReference>
<dbReference type="Pfam" id="PF13181">
    <property type="entry name" value="TPR_8"/>
    <property type="match status" value="1"/>
</dbReference>
<name>K9UKH6_CHAP6</name>
<dbReference type="SMART" id="SM00028">
    <property type="entry name" value="TPR"/>
    <property type="match status" value="10"/>
</dbReference>
<dbReference type="KEGG" id="cmp:Cha6605_4364"/>
<keyword evidence="6" id="KW-1185">Reference proteome</keyword>
<dbReference type="InterPro" id="IPR019734">
    <property type="entry name" value="TPR_rpt"/>
</dbReference>
<evidence type="ECO:0000313" key="5">
    <source>
        <dbReference type="EMBL" id="AFY95300.1"/>
    </source>
</evidence>
<feature type="repeat" description="TPR" evidence="3">
    <location>
        <begin position="396"/>
        <end position="429"/>
    </location>
</feature>
<evidence type="ECO:0000313" key="6">
    <source>
        <dbReference type="Proteomes" id="UP000010366"/>
    </source>
</evidence>
<feature type="compositionally biased region" description="Polar residues" evidence="4">
    <location>
        <begin position="1"/>
        <end position="11"/>
    </location>
</feature>
<proteinExistence type="predicted"/>
<evidence type="ECO:0000256" key="2">
    <source>
        <dbReference type="ARBA" id="ARBA00022803"/>
    </source>
</evidence>
<keyword evidence="2 3" id="KW-0802">TPR repeat</keyword>
<dbReference type="AlphaFoldDB" id="K9UKH6"/>
<protein>
    <submittedName>
        <fullName evidence="5">Tetratricopeptide repeat protein</fullName>
    </submittedName>
</protein>
<evidence type="ECO:0000256" key="4">
    <source>
        <dbReference type="SAM" id="MobiDB-lite"/>
    </source>
</evidence>
<feature type="repeat" description="TPR" evidence="3">
    <location>
        <begin position="498"/>
        <end position="531"/>
    </location>
</feature>
<evidence type="ECO:0000256" key="3">
    <source>
        <dbReference type="PROSITE-ProRule" id="PRU00339"/>
    </source>
</evidence>
<dbReference type="Pfam" id="PF13432">
    <property type="entry name" value="TPR_16"/>
    <property type="match status" value="1"/>
</dbReference>
<gene>
    <name evidence="5" type="ORF">Cha6605_4364</name>
</gene>
<keyword evidence="1" id="KW-0677">Repeat</keyword>
<feature type="compositionally biased region" description="Basic and acidic residues" evidence="4">
    <location>
        <begin position="96"/>
        <end position="107"/>
    </location>
</feature>
<feature type="repeat" description="TPR" evidence="3">
    <location>
        <begin position="193"/>
        <end position="226"/>
    </location>
</feature>
<dbReference type="InterPro" id="IPR050498">
    <property type="entry name" value="Ycf3"/>
</dbReference>
<dbReference type="SUPFAM" id="SSF48452">
    <property type="entry name" value="TPR-like"/>
    <property type="match status" value="2"/>
</dbReference>
<feature type="region of interest" description="Disordered" evidence="4">
    <location>
        <begin position="1"/>
        <end position="138"/>
    </location>
</feature>
<feature type="compositionally biased region" description="Low complexity" evidence="4">
    <location>
        <begin position="108"/>
        <end position="125"/>
    </location>
</feature>
<dbReference type="Gene3D" id="1.25.40.10">
    <property type="entry name" value="Tetratricopeptide repeat domain"/>
    <property type="match status" value="4"/>
</dbReference>
<dbReference type="PANTHER" id="PTHR44858">
    <property type="entry name" value="TETRATRICOPEPTIDE REPEAT PROTEIN 6"/>
    <property type="match status" value="1"/>
</dbReference>
<dbReference type="PROSITE" id="PS50005">
    <property type="entry name" value="TPR"/>
    <property type="match status" value="4"/>
</dbReference>
<dbReference type="EMBL" id="CP003600">
    <property type="protein sequence ID" value="AFY95300.1"/>
    <property type="molecule type" value="Genomic_DNA"/>
</dbReference>
<dbReference type="PATRIC" id="fig|1173020.3.peg.4995"/>